<comment type="caution">
    <text evidence="7">The sequence shown here is derived from an EMBL/GenBank/DDBJ whole genome shotgun (WGS) entry which is preliminary data.</text>
</comment>
<sequence length="505" mass="55665">MTMPAVTEADAVLIDVLKRISALAQRHPNSALLRLAALEHSAKAAGRYAAASDALYARFYLLEHRGRALEAAAALAETQGELDPDAYPLQAARLHETMGRVAYQQGEYFEAAEHWNQSAELAARAGDARAGAAARIGLGQIHYAFGAWARGREVHGEAAQLLGAADDSYLAAKLALNIGVGHFETHQLDDAERHFSHGLAAARRGKHREYEAEAHWHLARAALARGRLDWATVDCRLALSIAAKLGHSWLEAAASRTWTDIALARGDRIGAIRSTEHGLLLANRIHSRPQQSQAHLLLAKLLDQQGDKELAIPHLWQHLNLQAEIERLSSTTRPGFPNLYNPAKQAADEQLLSLSNRHWRIQSKADLLAELEHLCKGAQQIMGLDRVQFWWIDDKAKTLGANFPSLRRPAQTQYLDWLAGLTKPQVLTTLSNHPCKVELESLADAAEGMRSRIELALHVKGEPIAVLWLAQCQEKRNWTSQDQMQASHLARLFELVLSAGAADFA</sequence>
<organism evidence="7 8">
    <name type="scientific">Roseateles oligotrophus</name>
    <dbReference type="NCBI Taxonomy" id="1769250"/>
    <lineage>
        <taxon>Bacteria</taxon>
        <taxon>Pseudomonadati</taxon>
        <taxon>Pseudomonadota</taxon>
        <taxon>Betaproteobacteria</taxon>
        <taxon>Burkholderiales</taxon>
        <taxon>Sphaerotilaceae</taxon>
        <taxon>Roseateles</taxon>
    </lineage>
</organism>
<evidence type="ECO:0000256" key="4">
    <source>
        <dbReference type="ARBA" id="ARBA00022803"/>
    </source>
</evidence>
<keyword evidence="2" id="KW-0963">Cytoplasm</keyword>
<evidence type="ECO:0000256" key="5">
    <source>
        <dbReference type="ARBA" id="ARBA00038253"/>
    </source>
</evidence>
<dbReference type="PANTHER" id="PTHR46630">
    <property type="entry name" value="TETRATRICOPEPTIDE REPEAT PROTEIN 29"/>
    <property type="match status" value="1"/>
</dbReference>
<dbReference type="EMBL" id="JAJIRN010000003">
    <property type="protein sequence ID" value="MCV2368146.1"/>
    <property type="molecule type" value="Genomic_DNA"/>
</dbReference>
<evidence type="ECO:0000256" key="2">
    <source>
        <dbReference type="ARBA" id="ARBA00022490"/>
    </source>
</evidence>
<dbReference type="Gene3D" id="3.30.450.40">
    <property type="match status" value="1"/>
</dbReference>
<dbReference type="PANTHER" id="PTHR46630:SF1">
    <property type="entry name" value="TETRATRICOPEPTIDE REPEAT PROTEIN 29"/>
    <property type="match status" value="1"/>
</dbReference>
<dbReference type="InterPro" id="IPR051476">
    <property type="entry name" value="Bac_ResReg_Asp_Phosphatase"/>
</dbReference>
<dbReference type="Gene3D" id="1.25.40.10">
    <property type="entry name" value="Tetratricopeptide repeat domain"/>
    <property type="match status" value="1"/>
</dbReference>
<dbReference type="SUPFAM" id="SSF48452">
    <property type="entry name" value="TPR-like"/>
    <property type="match status" value="1"/>
</dbReference>
<dbReference type="SMART" id="SM00028">
    <property type="entry name" value="TPR"/>
    <property type="match status" value="4"/>
</dbReference>
<dbReference type="SUPFAM" id="SSF55781">
    <property type="entry name" value="GAF domain-like"/>
    <property type="match status" value="1"/>
</dbReference>
<evidence type="ECO:0000313" key="8">
    <source>
        <dbReference type="Proteomes" id="UP001209701"/>
    </source>
</evidence>
<dbReference type="Pfam" id="PF01590">
    <property type="entry name" value="GAF"/>
    <property type="match status" value="1"/>
</dbReference>
<dbReference type="InterPro" id="IPR011990">
    <property type="entry name" value="TPR-like_helical_dom_sf"/>
</dbReference>
<evidence type="ECO:0000259" key="6">
    <source>
        <dbReference type="Pfam" id="PF01590"/>
    </source>
</evidence>
<dbReference type="InterPro" id="IPR019734">
    <property type="entry name" value="TPR_rpt"/>
</dbReference>
<evidence type="ECO:0000256" key="3">
    <source>
        <dbReference type="ARBA" id="ARBA00022737"/>
    </source>
</evidence>
<dbReference type="Proteomes" id="UP001209701">
    <property type="component" value="Unassembled WGS sequence"/>
</dbReference>
<evidence type="ECO:0000256" key="1">
    <source>
        <dbReference type="ARBA" id="ARBA00004496"/>
    </source>
</evidence>
<accession>A0ABT2YDQ2</accession>
<gene>
    <name evidence="7" type="ORF">LNV07_08540</name>
</gene>
<keyword evidence="3" id="KW-0677">Repeat</keyword>
<keyword evidence="8" id="KW-1185">Reference proteome</keyword>
<dbReference type="InterPro" id="IPR003018">
    <property type="entry name" value="GAF"/>
</dbReference>
<proteinExistence type="inferred from homology"/>
<evidence type="ECO:0000313" key="7">
    <source>
        <dbReference type="EMBL" id="MCV2368146.1"/>
    </source>
</evidence>
<comment type="similarity">
    <text evidence="5">Belongs to the Rap family.</text>
</comment>
<dbReference type="InterPro" id="IPR029016">
    <property type="entry name" value="GAF-like_dom_sf"/>
</dbReference>
<reference evidence="7 8" key="1">
    <citation type="submission" date="2021-11" db="EMBL/GenBank/DDBJ databases">
        <authorList>
            <person name="Liang Q."/>
            <person name="Mou H."/>
            <person name="Liu Z."/>
        </authorList>
    </citation>
    <scope>NUCLEOTIDE SEQUENCE [LARGE SCALE GENOMIC DNA]</scope>
    <source>
        <strain evidence="7 8">CHU3</strain>
    </source>
</reference>
<protein>
    <recommendedName>
        <fullName evidence="6">GAF domain-containing protein</fullName>
    </recommendedName>
</protein>
<name>A0ABT2YDQ2_9BURK</name>
<comment type="subcellular location">
    <subcellularLocation>
        <location evidence="1">Cytoplasm</location>
    </subcellularLocation>
</comment>
<feature type="domain" description="GAF" evidence="6">
    <location>
        <begin position="366"/>
        <end position="496"/>
    </location>
</feature>
<keyword evidence="4" id="KW-0802">TPR repeat</keyword>